<proteinExistence type="predicted"/>
<accession>A0A9P4PMD6</accession>
<dbReference type="OrthoDB" id="1262810at2759"/>
<evidence type="ECO:0000313" key="1">
    <source>
        <dbReference type="EMBL" id="KAF2446700.1"/>
    </source>
</evidence>
<comment type="caution">
    <text evidence="1">The sequence shown here is derived from an EMBL/GenBank/DDBJ whole genome shotgun (WGS) entry which is preliminary data.</text>
</comment>
<keyword evidence="2" id="KW-1185">Reference proteome</keyword>
<evidence type="ECO:0000313" key="2">
    <source>
        <dbReference type="Proteomes" id="UP000799764"/>
    </source>
</evidence>
<name>A0A9P4PMD6_9PLEO</name>
<dbReference type="EMBL" id="MU001497">
    <property type="protein sequence ID" value="KAF2446700.1"/>
    <property type="molecule type" value="Genomic_DNA"/>
</dbReference>
<reference evidence="1" key="1">
    <citation type="journal article" date="2020" name="Stud. Mycol.">
        <title>101 Dothideomycetes genomes: a test case for predicting lifestyles and emergence of pathogens.</title>
        <authorList>
            <person name="Haridas S."/>
            <person name="Albert R."/>
            <person name="Binder M."/>
            <person name="Bloem J."/>
            <person name="Labutti K."/>
            <person name="Salamov A."/>
            <person name="Andreopoulos B."/>
            <person name="Baker S."/>
            <person name="Barry K."/>
            <person name="Bills G."/>
            <person name="Bluhm B."/>
            <person name="Cannon C."/>
            <person name="Castanera R."/>
            <person name="Culley D."/>
            <person name="Daum C."/>
            <person name="Ezra D."/>
            <person name="Gonzalez J."/>
            <person name="Henrissat B."/>
            <person name="Kuo A."/>
            <person name="Liang C."/>
            <person name="Lipzen A."/>
            <person name="Lutzoni F."/>
            <person name="Magnuson J."/>
            <person name="Mondo S."/>
            <person name="Nolan M."/>
            <person name="Ohm R."/>
            <person name="Pangilinan J."/>
            <person name="Park H.-J."/>
            <person name="Ramirez L."/>
            <person name="Alfaro M."/>
            <person name="Sun H."/>
            <person name="Tritt A."/>
            <person name="Yoshinaga Y."/>
            <person name="Zwiers L.-H."/>
            <person name="Turgeon B."/>
            <person name="Goodwin S."/>
            <person name="Spatafora J."/>
            <person name="Crous P."/>
            <person name="Grigoriev I."/>
        </authorList>
    </citation>
    <scope>NUCLEOTIDE SEQUENCE</scope>
    <source>
        <strain evidence="1">CBS 690.94</strain>
    </source>
</reference>
<gene>
    <name evidence="1" type="ORF">P171DRAFT_510651</name>
</gene>
<protein>
    <submittedName>
        <fullName evidence="1">Uncharacterized protein</fullName>
    </submittedName>
</protein>
<dbReference type="AlphaFoldDB" id="A0A9P4PMD6"/>
<organism evidence="1 2">
    <name type="scientific">Karstenula rhodostoma CBS 690.94</name>
    <dbReference type="NCBI Taxonomy" id="1392251"/>
    <lineage>
        <taxon>Eukaryota</taxon>
        <taxon>Fungi</taxon>
        <taxon>Dikarya</taxon>
        <taxon>Ascomycota</taxon>
        <taxon>Pezizomycotina</taxon>
        <taxon>Dothideomycetes</taxon>
        <taxon>Pleosporomycetidae</taxon>
        <taxon>Pleosporales</taxon>
        <taxon>Massarineae</taxon>
        <taxon>Didymosphaeriaceae</taxon>
        <taxon>Karstenula</taxon>
    </lineage>
</organism>
<dbReference type="Proteomes" id="UP000799764">
    <property type="component" value="Unassembled WGS sequence"/>
</dbReference>
<sequence>MGDTSTEKALVDEIRLDYTAVDKFRVTPIMRQSLKLCNADDNQYITSTPTLCISHKPGYLRIDCNEIGFSEQDVAAIRDLGSQVESDRSLLPRILMILVGALLANFGVAVKVDVIDYLQSLARLQTMDFHKYLLLHIYEEIQDFVESREYSVSYVWPVICYTRADLPQESFQRSESVLFTQESEQKVTPLSLA</sequence>